<dbReference type="EMBL" id="JAKOGI010000221">
    <property type="protein sequence ID" value="KAJ8439396.1"/>
    <property type="molecule type" value="Genomic_DNA"/>
</dbReference>
<keyword evidence="3" id="KW-1185">Reference proteome</keyword>
<feature type="compositionally biased region" description="Acidic residues" evidence="1">
    <location>
        <begin position="148"/>
        <end position="158"/>
    </location>
</feature>
<comment type="caution">
    <text evidence="2">The sequence shown here is derived from an EMBL/GenBank/DDBJ whole genome shotgun (WGS) entry which is preliminary data.</text>
</comment>
<protein>
    <submittedName>
        <fullName evidence="2">Uncharacterized protein</fullName>
    </submittedName>
</protein>
<accession>A0A9Q1QF97</accession>
<evidence type="ECO:0000256" key="1">
    <source>
        <dbReference type="SAM" id="MobiDB-lite"/>
    </source>
</evidence>
<sequence>MRTNQVVREWLWTRTKDLVEHGFIFDLFLFCISELLAARCGTPQPQGVPKETSSTANTLDNSIDPKQQENEEDCARQILEIHNVVHAFQALEEVTVDNCWPGNIVSFWNEGYQIDPTFQEFLKQQNEEGENDRVKDEMQYSGGKQADGEEQESEEDIDVGSATASSRQLTDTKQRKRVRNEFMLNNICISKQQTKFCGHDH</sequence>
<proteinExistence type="predicted"/>
<organism evidence="2 3">
    <name type="scientific">Carnegiea gigantea</name>
    <dbReference type="NCBI Taxonomy" id="171969"/>
    <lineage>
        <taxon>Eukaryota</taxon>
        <taxon>Viridiplantae</taxon>
        <taxon>Streptophyta</taxon>
        <taxon>Embryophyta</taxon>
        <taxon>Tracheophyta</taxon>
        <taxon>Spermatophyta</taxon>
        <taxon>Magnoliopsida</taxon>
        <taxon>eudicotyledons</taxon>
        <taxon>Gunneridae</taxon>
        <taxon>Pentapetalae</taxon>
        <taxon>Caryophyllales</taxon>
        <taxon>Cactineae</taxon>
        <taxon>Cactaceae</taxon>
        <taxon>Cactoideae</taxon>
        <taxon>Echinocereeae</taxon>
        <taxon>Carnegiea</taxon>
    </lineage>
</organism>
<reference evidence="2" key="1">
    <citation type="submission" date="2022-04" db="EMBL/GenBank/DDBJ databases">
        <title>Carnegiea gigantea Genome sequencing and assembly v2.</title>
        <authorList>
            <person name="Copetti D."/>
            <person name="Sanderson M.J."/>
            <person name="Burquez A."/>
            <person name="Wojciechowski M.F."/>
        </authorList>
    </citation>
    <scope>NUCLEOTIDE SEQUENCE</scope>
    <source>
        <strain evidence="2">SGP5-SGP5p</strain>
        <tissue evidence="2">Aerial part</tissue>
    </source>
</reference>
<feature type="region of interest" description="Disordered" evidence="1">
    <location>
        <begin position="43"/>
        <end position="71"/>
    </location>
</feature>
<evidence type="ECO:0000313" key="3">
    <source>
        <dbReference type="Proteomes" id="UP001153076"/>
    </source>
</evidence>
<feature type="region of interest" description="Disordered" evidence="1">
    <location>
        <begin position="126"/>
        <end position="174"/>
    </location>
</feature>
<feature type="compositionally biased region" description="Polar residues" evidence="1">
    <location>
        <begin position="162"/>
        <end position="171"/>
    </location>
</feature>
<evidence type="ECO:0000313" key="2">
    <source>
        <dbReference type="EMBL" id="KAJ8439396.1"/>
    </source>
</evidence>
<dbReference type="AlphaFoldDB" id="A0A9Q1QF97"/>
<feature type="compositionally biased region" description="Polar residues" evidence="1">
    <location>
        <begin position="51"/>
        <end position="65"/>
    </location>
</feature>
<name>A0A9Q1QF97_9CARY</name>
<dbReference type="Proteomes" id="UP001153076">
    <property type="component" value="Unassembled WGS sequence"/>
</dbReference>
<gene>
    <name evidence="2" type="ORF">Cgig2_021810</name>
</gene>